<accession>A0ABQ6ESD5</accession>
<dbReference type="EMBL" id="BSPV01000009">
    <property type="protein sequence ID" value="GLT15540.1"/>
    <property type="molecule type" value="Genomic_DNA"/>
</dbReference>
<dbReference type="SUPFAM" id="SSF52317">
    <property type="entry name" value="Class I glutamine amidotransferase-like"/>
    <property type="match status" value="1"/>
</dbReference>
<evidence type="ECO:0000313" key="1">
    <source>
        <dbReference type="EMBL" id="GLT15540.1"/>
    </source>
</evidence>
<gene>
    <name evidence="1" type="ORF">GCM10007931_25150</name>
</gene>
<comment type="caution">
    <text evidence="1">The sequence shown here is derived from an EMBL/GenBank/DDBJ whole genome shotgun (WGS) entry which is preliminary data.</text>
</comment>
<proteinExistence type="predicted"/>
<dbReference type="PANTHER" id="PTHR10099">
    <property type="entry name" value="PHOSPHORIBOSYLFORMYLGLYCINAMIDINE SYNTHASE"/>
    <property type="match status" value="1"/>
</dbReference>
<dbReference type="Proteomes" id="UP001157156">
    <property type="component" value="Unassembled WGS sequence"/>
</dbReference>
<evidence type="ECO:0000313" key="2">
    <source>
        <dbReference type="Proteomes" id="UP001157156"/>
    </source>
</evidence>
<keyword evidence="2" id="KW-1185">Reference proteome</keyword>
<dbReference type="PANTHER" id="PTHR10099:SF1">
    <property type="entry name" value="PHOSPHORIBOSYLFORMYLGLYCINAMIDINE SYNTHASE"/>
    <property type="match status" value="1"/>
</dbReference>
<sequence>MCNGCQMLSNLRDLIPGADLWPRFVRNESERFEARFSLVEVQKSQSAFFDGMAGSRMPIAVSHGEGRVEVRDNQHLQAIEDSGTMTLRYVDNMGNPTQQYPNNPNGSPNAITGLTTTDGRVSIMMPHPERVFRSVANSWHPEDWNEDSPWMRMFRNARKHIG</sequence>
<name>A0ABQ6ESD5_9VIBR</name>
<protein>
    <recommendedName>
        <fullName evidence="3">Phosphoribosylformylglycinamidine synthase</fullName>
    </recommendedName>
</protein>
<organism evidence="1 2">
    <name type="scientific">Vibrio algivorus</name>
    <dbReference type="NCBI Taxonomy" id="1667024"/>
    <lineage>
        <taxon>Bacteria</taxon>
        <taxon>Pseudomonadati</taxon>
        <taxon>Pseudomonadota</taxon>
        <taxon>Gammaproteobacteria</taxon>
        <taxon>Vibrionales</taxon>
        <taxon>Vibrionaceae</taxon>
        <taxon>Vibrio</taxon>
    </lineage>
</organism>
<dbReference type="SMART" id="SM01211">
    <property type="entry name" value="GATase_5"/>
    <property type="match status" value="1"/>
</dbReference>
<dbReference type="Pfam" id="PF13507">
    <property type="entry name" value="GATase_5"/>
    <property type="match status" value="1"/>
</dbReference>
<evidence type="ECO:0008006" key="3">
    <source>
        <dbReference type="Google" id="ProtNLM"/>
    </source>
</evidence>
<reference evidence="2" key="1">
    <citation type="journal article" date="2019" name="Int. J. Syst. Evol. Microbiol.">
        <title>The Global Catalogue of Microorganisms (GCM) 10K type strain sequencing project: providing services to taxonomists for standard genome sequencing and annotation.</title>
        <authorList>
            <consortium name="The Broad Institute Genomics Platform"/>
            <consortium name="The Broad Institute Genome Sequencing Center for Infectious Disease"/>
            <person name="Wu L."/>
            <person name="Ma J."/>
        </authorList>
    </citation>
    <scope>NUCLEOTIDE SEQUENCE [LARGE SCALE GENOMIC DNA]</scope>
    <source>
        <strain evidence="2">NBRC 111146</strain>
    </source>
</reference>
<dbReference type="Gene3D" id="3.40.50.880">
    <property type="match status" value="1"/>
</dbReference>
<dbReference type="InterPro" id="IPR029062">
    <property type="entry name" value="Class_I_gatase-like"/>
</dbReference>